<evidence type="ECO:0000259" key="3">
    <source>
        <dbReference type="PROSITE" id="PS50903"/>
    </source>
</evidence>
<feature type="coiled-coil region" evidence="1">
    <location>
        <begin position="390"/>
        <end position="419"/>
    </location>
</feature>
<reference evidence="4 5" key="1">
    <citation type="journal article" date="2020" name="G3 (Bethesda)">
        <title>Improved Reference Genome for Cyclotella cryptica CCMP332, a Model for Cell Wall Morphogenesis, Salinity Adaptation, and Lipid Production in Diatoms (Bacillariophyta).</title>
        <authorList>
            <person name="Roberts W.R."/>
            <person name="Downey K.M."/>
            <person name="Ruck E.C."/>
            <person name="Traller J.C."/>
            <person name="Alverson A.J."/>
        </authorList>
    </citation>
    <scope>NUCLEOTIDE SEQUENCE [LARGE SCALE GENOMIC DNA]</scope>
    <source>
        <strain evidence="4 5">CCMP332</strain>
    </source>
</reference>
<dbReference type="Proteomes" id="UP001516023">
    <property type="component" value="Unassembled WGS sequence"/>
</dbReference>
<proteinExistence type="predicted"/>
<evidence type="ECO:0000256" key="2">
    <source>
        <dbReference type="SAM" id="MobiDB-lite"/>
    </source>
</evidence>
<evidence type="ECO:0000313" key="4">
    <source>
        <dbReference type="EMBL" id="KAL3781478.1"/>
    </source>
</evidence>
<dbReference type="InterPro" id="IPR024934">
    <property type="entry name" value="Rubredoxin-like_dom"/>
</dbReference>
<dbReference type="PROSITE" id="PS50903">
    <property type="entry name" value="RUBREDOXIN_LIKE"/>
    <property type="match status" value="1"/>
</dbReference>
<evidence type="ECO:0000256" key="1">
    <source>
        <dbReference type="SAM" id="Coils"/>
    </source>
</evidence>
<dbReference type="EMBL" id="JABMIG020000315">
    <property type="protein sequence ID" value="KAL3781478.1"/>
    <property type="molecule type" value="Genomic_DNA"/>
</dbReference>
<gene>
    <name evidence="4" type="ORF">HJC23_009147</name>
</gene>
<protein>
    <recommendedName>
        <fullName evidence="3">Rubredoxin-like domain-containing protein</fullName>
    </recommendedName>
</protein>
<feature type="region of interest" description="Disordered" evidence="2">
    <location>
        <begin position="420"/>
        <end position="449"/>
    </location>
</feature>
<dbReference type="AlphaFoldDB" id="A0ABD3P128"/>
<evidence type="ECO:0000313" key="5">
    <source>
        <dbReference type="Proteomes" id="UP001516023"/>
    </source>
</evidence>
<organism evidence="4 5">
    <name type="scientific">Cyclotella cryptica</name>
    <dbReference type="NCBI Taxonomy" id="29204"/>
    <lineage>
        <taxon>Eukaryota</taxon>
        <taxon>Sar</taxon>
        <taxon>Stramenopiles</taxon>
        <taxon>Ochrophyta</taxon>
        <taxon>Bacillariophyta</taxon>
        <taxon>Coscinodiscophyceae</taxon>
        <taxon>Thalassiosirophycidae</taxon>
        <taxon>Stephanodiscales</taxon>
        <taxon>Stephanodiscaceae</taxon>
        <taxon>Cyclotella</taxon>
    </lineage>
</organism>
<accession>A0ABD3P128</accession>
<feature type="domain" description="Rubredoxin-like" evidence="3">
    <location>
        <begin position="451"/>
        <end position="493"/>
    </location>
</feature>
<feature type="compositionally biased region" description="Acidic residues" evidence="2">
    <location>
        <begin position="421"/>
        <end position="445"/>
    </location>
</feature>
<name>A0ABD3P128_9STRA</name>
<keyword evidence="5" id="KW-1185">Reference proteome</keyword>
<comment type="caution">
    <text evidence="4">The sequence shown here is derived from an EMBL/GenBank/DDBJ whole genome shotgun (WGS) entry which is preliminary data.</text>
</comment>
<sequence>MKFSSCATATLLAGASFTESFSVQSSLPPIRQLTLVRTGMAAGEHEFDLILGEGSSYRNAANKFSRKSTAPVVRLPDGSPAATVTLTSSVTASADAFGDDLGLDDQLLDSNEDTTEEVAADNLLLNNEILKRQHEKKLKREQTKATGGVMRYVKNPLLIVKGKDFSDITLTIFIPAVLSYVVLKKAAEVVGGKLDQVADGHYRDTASKIAFHAGDIEEMEALYKDCMKKTWFQGAQTYKGPELFKRVVEYFLKNKRVSPQTVSTLSYLVSVSKITDDEMADFFLELASEEEDGTTIPLAIMFYSERIMKDKGAKKKLKPIIGRLAKRFGGEVELIKRFISDVGEQAYRDAIAAAGKDQTKLTEGWKILGLEKETATNIFEEQKELGFLTLREEELREQRLRKEKQKAAEEAALERLRNAFDEDGNVIEPDEPETEEGEEEEEEKEIDYGPTRLKQCSNCGFIIEVTNRPDEKFLLPHFRCPACAASKRSFNSIPNKKK</sequence>
<keyword evidence="1" id="KW-0175">Coiled coil</keyword>